<dbReference type="PANTHER" id="PTHR34821:SF2">
    <property type="entry name" value="INNER MEMBRANE PROTEIN YDCZ"/>
    <property type="match status" value="1"/>
</dbReference>
<name>A0ABV8PMA4_9FLAO</name>
<dbReference type="InterPro" id="IPR006750">
    <property type="entry name" value="YdcZ"/>
</dbReference>
<proteinExistence type="predicted"/>
<feature type="transmembrane region" description="Helical" evidence="1">
    <location>
        <begin position="101"/>
        <end position="123"/>
    </location>
</feature>
<dbReference type="RefSeq" id="WP_366589511.1">
    <property type="nucleotide sequence ID" value="NZ_JBHSCL010000004.1"/>
</dbReference>
<accession>A0ABV8PMA4</accession>
<dbReference type="Proteomes" id="UP001595841">
    <property type="component" value="Unassembled WGS sequence"/>
</dbReference>
<protein>
    <submittedName>
        <fullName evidence="2">DMT family transporter</fullName>
    </submittedName>
</protein>
<dbReference type="PANTHER" id="PTHR34821">
    <property type="entry name" value="INNER MEMBRANE PROTEIN YDCZ"/>
    <property type="match status" value="1"/>
</dbReference>
<keyword evidence="1" id="KW-0812">Transmembrane</keyword>
<evidence type="ECO:0000313" key="2">
    <source>
        <dbReference type="EMBL" id="MFC4220062.1"/>
    </source>
</evidence>
<sequence>MNNGVTVLLAILGGVFLAMQGGLNAKLGIHLKSPVLASLIAFAFSTLFALILVLASLRTSFDVGLMRKIPVYLWFSGAFFSVCGICLYYHTIPKLGISSMISLGLFGQLLFSTIAGHFGWFGLPEEPVALKKIIGVLAMTGGIILINKN</sequence>
<comment type="caution">
    <text evidence="2">The sequence shown here is derived from an EMBL/GenBank/DDBJ whole genome shotgun (WGS) entry which is preliminary data.</text>
</comment>
<feature type="transmembrane region" description="Helical" evidence="1">
    <location>
        <begin position="69"/>
        <end position="89"/>
    </location>
</feature>
<evidence type="ECO:0000256" key="1">
    <source>
        <dbReference type="SAM" id="Phobius"/>
    </source>
</evidence>
<keyword evidence="1" id="KW-0472">Membrane</keyword>
<gene>
    <name evidence="2" type="ORF">ACFOWS_07955</name>
</gene>
<feature type="transmembrane region" description="Helical" evidence="1">
    <location>
        <begin position="35"/>
        <end position="57"/>
    </location>
</feature>
<reference evidence="3" key="1">
    <citation type="journal article" date="2019" name="Int. J. Syst. Evol. Microbiol.">
        <title>The Global Catalogue of Microorganisms (GCM) 10K type strain sequencing project: providing services to taxonomists for standard genome sequencing and annotation.</title>
        <authorList>
            <consortium name="The Broad Institute Genomics Platform"/>
            <consortium name="The Broad Institute Genome Sequencing Center for Infectious Disease"/>
            <person name="Wu L."/>
            <person name="Ma J."/>
        </authorList>
    </citation>
    <scope>NUCLEOTIDE SEQUENCE [LARGE SCALE GENOMIC DNA]</scope>
    <source>
        <strain evidence="3">CGMCC 1.15774</strain>
    </source>
</reference>
<dbReference type="EMBL" id="JBHSCL010000004">
    <property type="protein sequence ID" value="MFC4220062.1"/>
    <property type="molecule type" value="Genomic_DNA"/>
</dbReference>
<keyword evidence="3" id="KW-1185">Reference proteome</keyword>
<organism evidence="2 3">
    <name type="scientific">Flagellimonas marina</name>
    <dbReference type="NCBI Taxonomy" id="1775168"/>
    <lineage>
        <taxon>Bacteria</taxon>
        <taxon>Pseudomonadati</taxon>
        <taxon>Bacteroidota</taxon>
        <taxon>Flavobacteriia</taxon>
        <taxon>Flavobacteriales</taxon>
        <taxon>Flavobacteriaceae</taxon>
        <taxon>Flagellimonas</taxon>
    </lineage>
</organism>
<keyword evidence="1" id="KW-1133">Transmembrane helix</keyword>
<feature type="transmembrane region" description="Helical" evidence="1">
    <location>
        <begin position="6"/>
        <end position="23"/>
    </location>
</feature>
<dbReference type="Pfam" id="PF04657">
    <property type="entry name" value="DMT_YdcZ"/>
    <property type="match status" value="1"/>
</dbReference>
<evidence type="ECO:0000313" key="3">
    <source>
        <dbReference type="Proteomes" id="UP001595841"/>
    </source>
</evidence>